<evidence type="ECO:0000259" key="3">
    <source>
        <dbReference type="SMART" id="SM00645"/>
    </source>
</evidence>
<protein>
    <recommendedName>
        <fullName evidence="3">Peptidase C1A papain C-terminal domain-containing protein</fullName>
    </recommendedName>
</protein>
<evidence type="ECO:0000313" key="4">
    <source>
        <dbReference type="EMBL" id="CAH0762809.1"/>
    </source>
</evidence>
<dbReference type="AlphaFoldDB" id="A0A9P0C2Q7"/>
<feature type="region of interest" description="Disordered" evidence="2">
    <location>
        <begin position="1"/>
        <end position="74"/>
    </location>
</feature>
<name>A0A9P0C2Q7_BEMTA</name>
<keyword evidence="5" id="KW-1185">Reference proteome</keyword>
<dbReference type="SUPFAM" id="SSF54001">
    <property type="entry name" value="Cysteine proteinases"/>
    <property type="match status" value="1"/>
</dbReference>
<dbReference type="SMART" id="SM00645">
    <property type="entry name" value="Pept_C1"/>
    <property type="match status" value="1"/>
</dbReference>
<dbReference type="InterPro" id="IPR000668">
    <property type="entry name" value="Peptidase_C1A_C"/>
</dbReference>
<feature type="domain" description="Peptidase C1A papain C-terminal" evidence="3">
    <location>
        <begin position="181"/>
        <end position="344"/>
    </location>
</feature>
<dbReference type="GO" id="GO:0008234">
    <property type="term" value="F:cysteine-type peptidase activity"/>
    <property type="evidence" value="ECO:0007669"/>
    <property type="project" value="InterPro"/>
</dbReference>
<feature type="compositionally biased region" description="Low complexity" evidence="2">
    <location>
        <begin position="42"/>
        <end position="53"/>
    </location>
</feature>
<gene>
    <name evidence="4" type="ORF">BEMITA_LOCUS2903</name>
</gene>
<organism evidence="4 5">
    <name type="scientific">Bemisia tabaci</name>
    <name type="common">Sweetpotato whitefly</name>
    <name type="synonym">Aleurodes tabaci</name>
    <dbReference type="NCBI Taxonomy" id="7038"/>
    <lineage>
        <taxon>Eukaryota</taxon>
        <taxon>Metazoa</taxon>
        <taxon>Ecdysozoa</taxon>
        <taxon>Arthropoda</taxon>
        <taxon>Hexapoda</taxon>
        <taxon>Insecta</taxon>
        <taxon>Pterygota</taxon>
        <taxon>Neoptera</taxon>
        <taxon>Paraneoptera</taxon>
        <taxon>Hemiptera</taxon>
        <taxon>Sternorrhyncha</taxon>
        <taxon>Aleyrodoidea</taxon>
        <taxon>Aleyrodidae</taxon>
        <taxon>Aleyrodinae</taxon>
        <taxon>Bemisia</taxon>
    </lineage>
</organism>
<comment type="similarity">
    <text evidence="1">Belongs to the peptidase C1 family.</text>
</comment>
<dbReference type="InterPro" id="IPR013128">
    <property type="entry name" value="Peptidase_C1A"/>
</dbReference>
<sequence>MQNIDPFKTDPIPAKFSSPATEPPVTGSKPTNPAVASPSTDSKPASSAVASPSTGQQPATSAVVPPSTGQKPVAPVLRHPVTGQIVPVIRHPVTGQIVHVVRHPVTGQIVPVAHHPMTGPRPHPGAPRPVVGVKPLTVKPPLPERCLTRNGSYVKPPGPGYNRTAPPCADSPKVSPITKNVLRDVHWIESEFYPPAQDQNEANDSCGGCWAYSSASVMEILVSRKLRQVIRLSKQQLLDCEKENNGCDGGDLQNGLHYIMETGLALERDYPFTGRGGGTCKNVSDKIIVRMLEMEFTDSPSEIISGLKKSPMPLSFYAPYGIQMKCSYATPGDRIGVSMVTSGLNLEYVQLDWMHIQLPSG</sequence>
<evidence type="ECO:0000256" key="1">
    <source>
        <dbReference type="ARBA" id="ARBA00008455"/>
    </source>
</evidence>
<dbReference type="InterPro" id="IPR038765">
    <property type="entry name" value="Papain-like_cys_pep_sf"/>
</dbReference>
<feature type="region of interest" description="Disordered" evidence="2">
    <location>
        <begin position="147"/>
        <end position="172"/>
    </location>
</feature>
<evidence type="ECO:0000313" key="5">
    <source>
        <dbReference type="Proteomes" id="UP001152759"/>
    </source>
</evidence>
<dbReference type="PANTHER" id="PTHR12411">
    <property type="entry name" value="CYSTEINE PROTEASE FAMILY C1-RELATED"/>
    <property type="match status" value="1"/>
</dbReference>
<evidence type="ECO:0000256" key="2">
    <source>
        <dbReference type="SAM" id="MobiDB-lite"/>
    </source>
</evidence>
<dbReference type="EMBL" id="OU963871">
    <property type="protein sequence ID" value="CAH0762809.1"/>
    <property type="molecule type" value="Genomic_DNA"/>
</dbReference>
<dbReference type="Gene3D" id="3.90.70.10">
    <property type="entry name" value="Cysteine proteinases"/>
    <property type="match status" value="1"/>
</dbReference>
<dbReference type="Proteomes" id="UP001152759">
    <property type="component" value="Chromosome 10"/>
</dbReference>
<dbReference type="GO" id="GO:0006508">
    <property type="term" value="P:proteolysis"/>
    <property type="evidence" value="ECO:0007669"/>
    <property type="project" value="InterPro"/>
</dbReference>
<reference evidence="4" key="1">
    <citation type="submission" date="2021-12" db="EMBL/GenBank/DDBJ databases">
        <authorList>
            <person name="King R."/>
        </authorList>
    </citation>
    <scope>NUCLEOTIDE SEQUENCE</scope>
</reference>
<dbReference type="Pfam" id="PF00112">
    <property type="entry name" value="Peptidase_C1"/>
    <property type="match status" value="1"/>
</dbReference>
<accession>A0A9P0C2Q7</accession>
<proteinExistence type="inferred from homology"/>